<dbReference type="InterPro" id="IPR006124">
    <property type="entry name" value="Metalloenzyme"/>
</dbReference>
<keyword evidence="9" id="KW-1185">Reference proteome</keyword>
<dbReference type="InterPro" id="IPR017850">
    <property type="entry name" value="Alkaline_phosphatase_core_sf"/>
</dbReference>
<dbReference type="CDD" id="cd16011">
    <property type="entry name" value="iPGM_like"/>
    <property type="match status" value="1"/>
</dbReference>
<evidence type="ECO:0000259" key="7">
    <source>
        <dbReference type="Pfam" id="PF01676"/>
    </source>
</evidence>
<evidence type="ECO:0000256" key="6">
    <source>
        <dbReference type="SAM" id="MobiDB-lite"/>
    </source>
</evidence>
<sequence length="432" mass="46156">MPERCLLVILDGIGDRAVPSLGHRTPLQAAATPHLDRLAAAGACGLLHADRPGVPLPSENAHFALFGYEPAHFPGRGALEALGAGLPLETGDVAVLARLDHVEAADGLLRLGPELPGAAPGEAEALAAHLGPLETHGLRLAFHPVRGPFGILRIQGGAVPWFTDSDPMTRGAPMLRVRPWAGAPEPEAARRSAAAVEAYLRRALDRLPAHRVNRMRTADGRPPLNTLVTQRPGRAGTAPGFRRRWGLRGLSIGSGLLYKGIAAFLGLDFREDPDGGDPGADLARRLRMAAEAAGHDFVHVHTKAPDQAAHTKTPEEKVRIIETLDRGLGESAVIEDPSLLLVVTADHSTPSMGPLVHSGEPVPVVFHGGGVRRDDVRRFDEVACAAGVLGRLAGRDLMPMILDHLDRAKLRGLMDTPEDQPYWPGDREPWRT</sequence>
<dbReference type="PANTHER" id="PTHR31209">
    <property type="entry name" value="COFACTOR-INDEPENDENT PHOSPHOGLYCERATE MUTASE"/>
    <property type="match status" value="1"/>
</dbReference>
<dbReference type="EMBL" id="JAAGRR010000011">
    <property type="protein sequence ID" value="NDY41628.1"/>
    <property type="molecule type" value="Genomic_DNA"/>
</dbReference>
<feature type="domain" description="Metalloenzyme" evidence="7">
    <location>
        <begin position="4"/>
        <end position="403"/>
    </location>
</feature>
<comment type="caution">
    <text evidence="8">The sequence shown here is derived from an EMBL/GenBank/DDBJ whole genome shotgun (WGS) entry which is preliminary data.</text>
</comment>
<keyword evidence="8" id="KW-0413">Isomerase</keyword>
<dbReference type="Gene3D" id="3.40.720.10">
    <property type="entry name" value="Alkaline Phosphatase, subunit A"/>
    <property type="match status" value="2"/>
</dbReference>
<dbReference type="Proteomes" id="UP000469346">
    <property type="component" value="Unassembled WGS sequence"/>
</dbReference>
<gene>
    <name evidence="8" type="primary">apgM</name>
    <name evidence="8" type="ORF">G3N55_02015</name>
</gene>
<dbReference type="EC" id="5.4.2.12" evidence="8"/>
<dbReference type="AlphaFoldDB" id="A0A6N9TKN0"/>
<dbReference type="PIRSF" id="PIRSF006392">
    <property type="entry name" value="IPGAM_arch"/>
    <property type="match status" value="1"/>
</dbReference>
<comment type="pathway">
    <text evidence="3">Carbohydrate degradation.</text>
</comment>
<dbReference type="PANTHER" id="PTHR31209:SF0">
    <property type="entry name" value="METALLOENZYME DOMAIN-CONTAINING PROTEIN"/>
    <property type="match status" value="1"/>
</dbReference>
<dbReference type="SUPFAM" id="SSF53649">
    <property type="entry name" value="Alkaline phosphatase-like"/>
    <property type="match status" value="1"/>
</dbReference>
<evidence type="ECO:0000256" key="5">
    <source>
        <dbReference type="ARBA" id="ARBA00023152"/>
    </source>
</evidence>
<protein>
    <submittedName>
        <fullName evidence="8">2,3-bisphosphoglycerate-independent phosphoglycerate mutase</fullName>
        <ecNumber evidence="8">5.4.2.12</ecNumber>
    </submittedName>
</protein>
<dbReference type="Pfam" id="PF01676">
    <property type="entry name" value="Metalloenzyme"/>
    <property type="match status" value="1"/>
</dbReference>
<proteinExistence type="inferred from homology"/>
<accession>A0A6N9TKN0</accession>
<dbReference type="Pfam" id="PF10143">
    <property type="entry name" value="PhosphMutase"/>
    <property type="match status" value="1"/>
</dbReference>
<evidence type="ECO:0000256" key="2">
    <source>
        <dbReference type="ARBA" id="ARBA00002315"/>
    </source>
</evidence>
<evidence type="ECO:0000256" key="4">
    <source>
        <dbReference type="ARBA" id="ARBA00005524"/>
    </source>
</evidence>
<feature type="region of interest" description="Disordered" evidence="6">
    <location>
        <begin position="216"/>
        <end position="240"/>
    </location>
</feature>
<reference evidence="8 9" key="1">
    <citation type="submission" date="2020-02" db="EMBL/GenBank/DDBJ databases">
        <title>Comparative genomics of sulfur disproportionating microorganisms.</title>
        <authorList>
            <person name="Ward L.M."/>
            <person name="Bertran E."/>
            <person name="Johnston D.T."/>
        </authorList>
    </citation>
    <scope>NUCLEOTIDE SEQUENCE [LARGE SCALE GENOMIC DNA]</scope>
    <source>
        <strain evidence="8 9">DSM 100025</strain>
    </source>
</reference>
<name>A0A6N9TKN0_DISTH</name>
<keyword evidence="5" id="KW-0324">Glycolysis</keyword>
<dbReference type="GO" id="GO:0046872">
    <property type="term" value="F:metal ion binding"/>
    <property type="evidence" value="ECO:0007669"/>
    <property type="project" value="InterPro"/>
</dbReference>
<evidence type="ECO:0000313" key="8">
    <source>
        <dbReference type="EMBL" id="NDY41628.1"/>
    </source>
</evidence>
<dbReference type="GO" id="GO:0004619">
    <property type="term" value="F:phosphoglycerate mutase activity"/>
    <property type="evidence" value="ECO:0007669"/>
    <property type="project" value="UniProtKB-EC"/>
</dbReference>
<evidence type="ECO:0000256" key="3">
    <source>
        <dbReference type="ARBA" id="ARBA00004921"/>
    </source>
</evidence>
<evidence type="ECO:0000313" key="9">
    <source>
        <dbReference type="Proteomes" id="UP000469346"/>
    </source>
</evidence>
<comment type="function">
    <text evidence="2">Catalyzes the interconversion of 2-phosphoglycerate and 3-phosphoglycerate.</text>
</comment>
<dbReference type="RefSeq" id="WP_163297782.1">
    <property type="nucleotide sequence ID" value="NZ_JAAGRR010000011.1"/>
</dbReference>
<dbReference type="InterPro" id="IPR004456">
    <property type="entry name" value="Pglycerate_mutase_ApgM"/>
</dbReference>
<evidence type="ECO:0000256" key="1">
    <source>
        <dbReference type="ARBA" id="ARBA00000370"/>
    </source>
</evidence>
<dbReference type="GO" id="GO:0006096">
    <property type="term" value="P:glycolytic process"/>
    <property type="evidence" value="ECO:0007669"/>
    <property type="project" value="UniProtKB-KW"/>
</dbReference>
<comment type="similarity">
    <text evidence="4">Belongs to the BPG-independent phosphoglycerate mutase family. A-PGAM subfamily.</text>
</comment>
<comment type="catalytic activity">
    <reaction evidence="1">
        <text>(2R)-2-phosphoglycerate = (2R)-3-phosphoglycerate</text>
        <dbReference type="Rhea" id="RHEA:15901"/>
        <dbReference type="ChEBI" id="CHEBI:58272"/>
        <dbReference type="ChEBI" id="CHEBI:58289"/>
        <dbReference type="EC" id="5.4.2.12"/>
    </reaction>
</comment>
<organism evidence="8 9">
    <name type="scientific">Dissulfurirhabdus thermomarina</name>
    <dbReference type="NCBI Taxonomy" id="1765737"/>
    <lineage>
        <taxon>Bacteria</taxon>
        <taxon>Deltaproteobacteria</taxon>
        <taxon>Dissulfurirhabdaceae</taxon>
        <taxon>Dissulfurirhabdus</taxon>
    </lineage>
</organism>